<evidence type="ECO:0000256" key="4">
    <source>
        <dbReference type="ARBA" id="ARBA00022618"/>
    </source>
</evidence>
<evidence type="ECO:0000256" key="6">
    <source>
        <dbReference type="ARBA" id="ARBA00022679"/>
    </source>
</evidence>
<keyword evidence="3" id="KW-1003">Cell membrane</keyword>
<feature type="transmembrane region" description="Helical" evidence="17">
    <location>
        <begin position="360"/>
        <end position="379"/>
    </location>
</feature>
<comment type="subcellular location">
    <subcellularLocation>
        <location evidence="1">Cell membrane</location>
        <topology evidence="1">Multi-pass membrane protein</topology>
    </subcellularLocation>
</comment>
<dbReference type="EC" id="2.4.99.28" evidence="15"/>
<dbReference type="PANTHER" id="PTHR30474:SF2">
    <property type="entry name" value="PEPTIDOGLYCAN GLYCOSYLTRANSFERASE FTSW-RELATED"/>
    <property type="match status" value="1"/>
</dbReference>
<evidence type="ECO:0000256" key="17">
    <source>
        <dbReference type="SAM" id="Phobius"/>
    </source>
</evidence>
<dbReference type="GO" id="GO:0008360">
    <property type="term" value="P:regulation of cell shape"/>
    <property type="evidence" value="ECO:0007669"/>
    <property type="project" value="UniProtKB-KW"/>
</dbReference>
<dbReference type="PANTHER" id="PTHR30474">
    <property type="entry name" value="CELL CYCLE PROTEIN"/>
    <property type="match status" value="1"/>
</dbReference>
<dbReference type="GO" id="GO:0005886">
    <property type="term" value="C:plasma membrane"/>
    <property type="evidence" value="ECO:0007669"/>
    <property type="project" value="UniProtKB-SubCell"/>
</dbReference>
<dbReference type="GO" id="GO:0008955">
    <property type="term" value="F:peptidoglycan glycosyltransferase activity"/>
    <property type="evidence" value="ECO:0007669"/>
    <property type="project" value="UniProtKB-EC"/>
</dbReference>
<keyword evidence="5" id="KW-0328">Glycosyltransferase</keyword>
<feature type="transmembrane region" description="Helical" evidence="17">
    <location>
        <begin position="92"/>
        <end position="110"/>
    </location>
</feature>
<feature type="transmembrane region" description="Helical" evidence="17">
    <location>
        <begin position="59"/>
        <end position="80"/>
    </location>
</feature>
<feature type="transmembrane region" description="Helical" evidence="17">
    <location>
        <begin position="204"/>
        <end position="224"/>
    </location>
</feature>
<feature type="transmembrane region" description="Helical" evidence="17">
    <location>
        <begin position="289"/>
        <end position="310"/>
    </location>
</feature>
<dbReference type="GO" id="GO:0051301">
    <property type="term" value="P:cell division"/>
    <property type="evidence" value="ECO:0007669"/>
    <property type="project" value="UniProtKB-KW"/>
</dbReference>
<protein>
    <recommendedName>
        <fullName evidence="15">peptidoglycan glycosyltransferase</fullName>
        <ecNumber evidence="15">2.4.99.28</ecNumber>
    </recommendedName>
    <alternativeName>
        <fullName evidence="14">Peptidoglycan polymerase</fullName>
    </alternativeName>
</protein>
<name>A0A3B0ZZY4_9ZZZZ</name>
<evidence type="ECO:0000256" key="12">
    <source>
        <dbReference type="ARBA" id="ARBA00023306"/>
    </source>
</evidence>
<keyword evidence="13" id="KW-0961">Cell wall biogenesis/degradation</keyword>
<dbReference type="GO" id="GO:0032153">
    <property type="term" value="C:cell division site"/>
    <property type="evidence" value="ECO:0007669"/>
    <property type="project" value="TreeGrafter"/>
</dbReference>
<dbReference type="AlphaFoldDB" id="A0A3B0ZZY4"/>
<dbReference type="Pfam" id="PF01098">
    <property type="entry name" value="FTSW_RODA_SPOVE"/>
    <property type="match status" value="1"/>
</dbReference>
<dbReference type="GO" id="GO:0009252">
    <property type="term" value="P:peptidoglycan biosynthetic process"/>
    <property type="evidence" value="ECO:0007669"/>
    <property type="project" value="UniProtKB-KW"/>
</dbReference>
<feature type="transmembrane region" description="Helical" evidence="17">
    <location>
        <begin position="322"/>
        <end position="340"/>
    </location>
</feature>
<keyword evidence="8" id="KW-0133">Cell shape</keyword>
<dbReference type="InterPro" id="IPR013437">
    <property type="entry name" value="FtsW"/>
</dbReference>
<evidence type="ECO:0000256" key="7">
    <source>
        <dbReference type="ARBA" id="ARBA00022692"/>
    </source>
</evidence>
<dbReference type="EMBL" id="UOFS01000039">
    <property type="protein sequence ID" value="VAW99175.1"/>
    <property type="molecule type" value="Genomic_DNA"/>
</dbReference>
<evidence type="ECO:0000256" key="13">
    <source>
        <dbReference type="ARBA" id="ARBA00023316"/>
    </source>
</evidence>
<organism evidence="18">
    <name type="scientific">hydrothermal vent metagenome</name>
    <dbReference type="NCBI Taxonomy" id="652676"/>
    <lineage>
        <taxon>unclassified sequences</taxon>
        <taxon>metagenomes</taxon>
        <taxon>ecological metagenomes</taxon>
    </lineage>
</organism>
<evidence type="ECO:0000256" key="15">
    <source>
        <dbReference type="ARBA" id="ARBA00044770"/>
    </source>
</evidence>
<keyword evidence="10 17" id="KW-1133">Transmembrane helix</keyword>
<gene>
    <name evidence="18" type="ORF">MNBD_GAMMA22-1455</name>
</gene>
<dbReference type="GO" id="GO:0015648">
    <property type="term" value="F:lipid-linked peptidoglycan transporter activity"/>
    <property type="evidence" value="ECO:0007669"/>
    <property type="project" value="TreeGrafter"/>
</dbReference>
<keyword evidence="12" id="KW-0131">Cell cycle</keyword>
<feature type="transmembrane region" description="Helical" evidence="17">
    <location>
        <begin position="182"/>
        <end position="199"/>
    </location>
</feature>
<dbReference type="HAMAP" id="MF_00913">
    <property type="entry name" value="PGT_FtsW_proteobact"/>
    <property type="match status" value="1"/>
</dbReference>
<dbReference type="InterPro" id="IPR018365">
    <property type="entry name" value="Cell_cycle_FtsW-rel_CS"/>
</dbReference>
<evidence type="ECO:0000256" key="14">
    <source>
        <dbReference type="ARBA" id="ARBA00032370"/>
    </source>
</evidence>
<reference evidence="18" key="1">
    <citation type="submission" date="2018-06" db="EMBL/GenBank/DDBJ databases">
        <authorList>
            <person name="Zhirakovskaya E."/>
        </authorList>
    </citation>
    <scope>NUCLEOTIDE SEQUENCE</scope>
</reference>
<dbReference type="InterPro" id="IPR001182">
    <property type="entry name" value="FtsW/RodA"/>
</dbReference>
<evidence type="ECO:0000256" key="1">
    <source>
        <dbReference type="ARBA" id="ARBA00004651"/>
    </source>
</evidence>
<feature type="transmembrane region" description="Helical" evidence="17">
    <location>
        <begin position="159"/>
        <end position="176"/>
    </location>
</feature>
<evidence type="ECO:0000256" key="5">
    <source>
        <dbReference type="ARBA" id="ARBA00022676"/>
    </source>
</evidence>
<dbReference type="PROSITE" id="PS00428">
    <property type="entry name" value="FTSW_RODA_SPOVE"/>
    <property type="match status" value="1"/>
</dbReference>
<keyword evidence="11 17" id="KW-0472">Membrane</keyword>
<accession>A0A3B0ZZY4</accession>
<comment type="catalytic activity">
    <reaction evidence="16">
        <text>[GlcNAc-(1-&gt;4)-Mur2Ac(oyl-L-Ala-gamma-D-Glu-L-Lys-D-Ala-D-Ala)](n)-di-trans,octa-cis-undecaprenyl diphosphate + beta-D-GlcNAc-(1-&gt;4)-Mur2Ac(oyl-L-Ala-gamma-D-Glu-L-Lys-D-Ala-D-Ala)-di-trans,octa-cis-undecaprenyl diphosphate = [GlcNAc-(1-&gt;4)-Mur2Ac(oyl-L-Ala-gamma-D-Glu-L-Lys-D-Ala-D-Ala)](n+1)-di-trans,octa-cis-undecaprenyl diphosphate + di-trans,octa-cis-undecaprenyl diphosphate + H(+)</text>
        <dbReference type="Rhea" id="RHEA:23708"/>
        <dbReference type="Rhea" id="RHEA-COMP:9602"/>
        <dbReference type="Rhea" id="RHEA-COMP:9603"/>
        <dbReference type="ChEBI" id="CHEBI:15378"/>
        <dbReference type="ChEBI" id="CHEBI:58405"/>
        <dbReference type="ChEBI" id="CHEBI:60033"/>
        <dbReference type="ChEBI" id="CHEBI:78435"/>
        <dbReference type="EC" id="2.4.99.28"/>
    </reaction>
</comment>
<evidence type="ECO:0000256" key="9">
    <source>
        <dbReference type="ARBA" id="ARBA00022984"/>
    </source>
</evidence>
<evidence type="ECO:0000256" key="10">
    <source>
        <dbReference type="ARBA" id="ARBA00022989"/>
    </source>
</evidence>
<evidence type="ECO:0000256" key="3">
    <source>
        <dbReference type="ARBA" id="ARBA00022475"/>
    </source>
</evidence>
<proteinExistence type="inferred from homology"/>
<evidence type="ECO:0000256" key="11">
    <source>
        <dbReference type="ARBA" id="ARBA00023136"/>
    </source>
</evidence>
<dbReference type="GO" id="GO:0071555">
    <property type="term" value="P:cell wall organization"/>
    <property type="evidence" value="ECO:0007669"/>
    <property type="project" value="UniProtKB-KW"/>
</dbReference>
<evidence type="ECO:0000256" key="2">
    <source>
        <dbReference type="ARBA" id="ARBA00004752"/>
    </source>
</evidence>
<feature type="transmembrane region" description="Helical" evidence="17">
    <location>
        <begin position="122"/>
        <end position="147"/>
    </location>
</feature>
<keyword evidence="7 17" id="KW-0812">Transmembrane</keyword>
<evidence type="ECO:0000256" key="8">
    <source>
        <dbReference type="ARBA" id="ARBA00022960"/>
    </source>
</evidence>
<evidence type="ECO:0000313" key="18">
    <source>
        <dbReference type="EMBL" id="VAW99175.1"/>
    </source>
</evidence>
<keyword evidence="4 18" id="KW-0132">Cell division</keyword>
<evidence type="ECO:0000256" key="16">
    <source>
        <dbReference type="ARBA" id="ARBA00049902"/>
    </source>
</evidence>
<comment type="pathway">
    <text evidence="2">Cell wall biogenesis; peptidoglycan biosynthesis.</text>
</comment>
<keyword evidence="6" id="KW-0808">Transferase</keyword>
<dbReference type="NCBIfam" id="TIGR02614">
    <property type="entry name" value="ftsW"/>
    <property type="match status" value="1"/>
</dbReference>
<feature type="transmembrane region" description="Helical" evidence="17">
    <location>
        <begin position="22"/>
        <end position="44"/>
    </location>
</feature>
<sequence length="399" mass="44247">MTLAIDKFSNIKRTNHESNSEYSFDVLLLLSAFIILSLGLIMVASTSVSIADKNSAEPFYYFIRQFAFAVVGIIAGFIVFKIPLFVWQKLGPALVVSSVVLLLMVFLPGVGKEVNGSVRWLAFGPINIQVSEIVKLFLVIYLSGYLVRHQDSVRSEFRGFFRPLMVLVVIVTLLMFQPDYGASVVMLATAMCLMWLGGVKLFQYLFLVLSVVAAFVIMAIVSPYRMERLTGFLNPWDDPFNRGFQLTQALIAIGRGEWFGVGLGASVQKLFYLPEAHTDFLFSVLAEELGLFGAVSVIVLFTIIILRAFRIGRIAEQNNQPFAGYMAYGIGIWIGLQAYINIGVNMGILPTKGLTLPLMSYGGSSLVVMCIALALLLRIDNETGNRIKVTDKVSKKRKK</sequence>
<keyword evidence="9" id="KW-0573">Peptidoglycan synthesis</keyword>